<sequence>MTERAPYDFEMPTLQPGDPVSWVDRRGVMHHDIVTDYREEPRGSGNYVLETGGLP</sequence>
<dbReference type="AlphaFoldDB" id="A0A231HCH6"/>
<dbReference type="RefSeq" id="WP_223273307.1">
    <property type="nucleotide sequence ID" value="NZ_NGAF01000002.1"/>
</dbReference>
<proteinExistence type="predicted"/>
<dbReference type="EMBL" id="NGAF01000002">
    <property type="protein sequence ID" value="OXR46654.1"/>
    <property type="molecule type" value="Genomic_DNA"/>
</dbReference>
<comment type="caution">
    <text evidence="2">The sequence shown here is derived from an EMBL/GenBank/DDBJ whole genome shotgun (WGS) entry which is preliminary data.</text>
</comment>
<dbReference type="Proteomes" id="UP000215506">
    <property type="component" value="Unassembled WGS sequence"/>
</dbReference>
<name>A0A231HCH6_9NOCA</name>
<protein>
    <submittedName>
        <fullName evidence="2">Uncharacterized protein</fullName>
    </submittedName>
</protein>
<reference evidence="2 3" key="1">
    <citation type="submission" date="2017-07" db="EMBL/GenBank/DDBJ databases">
        <title>First draft Genome Sequence of Nocardia cerradoensis isolated from human infection.</title>
        <authorList>
            <person name="Carrasco G."/>
        </authorList>
    </citation>
    <scope>NUCLEOTIDE SEQUENCE [LARGE SCALE GENOMIC DNA]</scope>
    <source>
        <strain evidence="2 3">CNM20130759</strain>
    </source>
</reference>
<feature type="region of interest" description="Disordered" evidence="1">
    <location>
        <begin position="1"/>
        <end position="21"/>
    </location>
</feature>
<evidence type="ECO:0000313" key="3">
    <source>
        <dbReference type="Proteomes" id="UP000215506"/>
    </source>
</evidence>
<accession>A0A231HCH6</accession>
<organism evidence="2 3">
    <name type="scientific">Nocardia cerradoensis</name>
    <dbReference type="NCBI Taxonomy" id="85688"/>
    <lineage>
        <taxon>Bacteria</taxon>
        <taxon>Bacillati</taxon>
        <taxon>Actinomycetota</taxon>
        <taxon>Actinomycetes</taxon>
        <taxon>Mycobacteriales</taxon>
        <taxon>Nocardiaceae</taxon>
        <taxon>Nocardia</taxon>
    </lineage>
</organism>
<evidence type="ECO:0000256" key="1">
    <source>
        <dbReference type="SAM" id="MobiDB-lite"/>
    </source>
</evidence>
<gene>
    <name evidence="2" type="ORF">B7C42_01628</name>
</gene>
<evidence type="ECO:0000313" key="2">
    <source>
        <dbReference type="EMBL" id="OXR46654.1"/>
    </source>
</evidence>
<keyword evidence="3" id="KW-1185">Reference proteome</keyword>